<feature type="transmembrane region" description="Helical" evidence="1">
    <location>
        <begin position="12"/>
        <end position="41"/>
    </location>
</feature>
<name>A0A1M6IDI2_9BACT</name>
<accession>A0A1M6IDI2</accession>
<keyword evidence="1" id="KW-1133">Transmembrane helix</keyword>
<dbReference type="STRING" id="1121393.SAMN02745216_01440"/>
<reference evidence="3" key="1">
    <citation type="submission" date="2016-11" db="EMBL/GenBank/DDBJ databases">
        <authorList>
            <person name="Varghese N."/>
            <person name="Submissions S."/>
        </authorList>
    </citation>
    <scope>NUCLEOTIDE SEQUENCE [LARGE SCALE GENOMIC DNA]</scope>
    <source>
        <strain evidence="3">DSM 16219</strain>
    </source>
</reference>
<evidence type="ECO:0000313" key="3">
    <source>
        <dbReference type="Proteomes" id="UP000183994"/>
    </source>
</evidence>
<dbReference type="AlphaFoldDB" id="A0A1M6IDI2"/>
<gene>
    <name evidence="2" type="ORF">SAMN02745216_01440</name>
</gene>
<keyword evidence="1" id="KW-0472">Membrane</keyword>
<dbReference type="Gene3D" id="3.40.50.1110">
    <property type="entry name" value="SGNH hydrolase"/>
    <property type="match status" value="1"/>
</dbReference>
<dbReference type="EMBL" id="FQZU01000006">
    <property type="protein sequence ID" value="SHJ32485.1"/>
    <property type="molecule type" value="Genomic_DNA"/>
</dbReference>
<dbReference type="Proteomes" id="UP000183994">
    <property type="component" value="Unassembled WGS sequence"/>
</dbReference>
<dbReference type="GO" id="GO:0016788">
    <property type="term" value="F:hydrolase activity, acting on ester bonds"/>
    <property type="evidence" value="ECO:0007669"/>
    <property type="project" value="UniProtKB-ARBA"/>
</dbReference>
<protein>
    <recommendedName>
        <fullName evidence="4">GDSL-like Lipase/Acylhydrolase family protein</fullName>
    </recommendedName>
</protein>
<evidence type="ECO:0000256" key="1">
    <source>
        <dbReference type="SAM" id="Phobius"/>
    </source>
</evidence>
<dbReference type="RefSeq" id="WP_073474448.1">
    <property type="nucleotide sequence ID" value="NZ_FQZU01000006.1"/>
</dbReference>
<dbReference type="InterPro" id="IPR036514">
    <property type="entry name" value="SGNH_hydro_sf"/>
</dbReference>
<dbReference type="SUPFAM" id="SSF52266">
    <property type="entry name" value="SGNH hydrolase"/>
    <property type="match status" value="1"/>
</dbReference>
<sequence length="364" mass="41023">MAKQSRTIRNYLLMGLLVLGALELCARILLMAAASLGPALFAENVHCRHDPILGWSNIPGIVIPDMYGPGRSLTINNQGFRANHDFARKAPEGKTRIVCVGDSFTLGYGVGDDESFCARLEASSPDLEVMNMGQGGYGLDQMHLWHRKEWSHFDYDMLLVCFIDADISRMNADRFDIYPKPWMQVKDGRLHTMNAPAPDPYPGFWSKTAWWSDLGLVRAAGKAREMLIRRDKPEGVYKTQRDLLATVMAIFQEMQAMAQSKGAPMAIVRLPTAGGMKADIPFFSIMNRELEAAGYHYFDFTEYFRQLPPDEARRMFIDSKTAPKELLRYKSMGAHYSPYGHAVTAKWMREALKELQPSPAAAKE</sequence>
<proteinExistence type="predicted"/>
<dbReference type="CDD" id="cd00229">
    <property type="entry name" value="SGNH_hydrolase"/>
    <property type="match status" value="1"/>
</dbReference>
<keyword evidence="3" id="KW-1185">Reference proteome</keyword>
<evidence type="ECO:0008006" key="4">
    <source>
        <dbReference type="Google" id="ProtNLM"/>
    </source>
</evidence>
<dbReference type="OrthoDB" id="5509416at2"/>
<keyword evidence="1" id="KW-0812">Transmembrane</keyword>
<evidence type="ECO:0000313" key="2">
    <source>
        <dbReference type="EMBL" id="SHJ32485.1"/>
    </source>
</evidence>
<organism evidence="2 3">
    <name type="scientific">Desulfatibacillum alkenivorans DSM 16219</name>
    <dbReference type="NCBI Taxonomy" id="1121393"/>
    <lineage>
        <taxon>Bacteria</taxon>
        <taxon>Pseudomonadati</taxon>
        <taxon>Thermodesulfobacteriota</taxon>
        <taxon>Desulfobacteria</taxon>
        <taxon>Desulfobacterales</taxon>
        <taxon>Desulfatibacillaceae</taxon>
        <taxon>Desulfatibacillum</taxon>
    </lineage>
</organism>